<dbReference type="SUPFAM" id="SSF53807">
    <property type="entry name" value="Helical backbone' metal receptor"/>
    <property type="match status" value="1"/>
</dbReference>
<evidence type="ECO:0000259" key="1">
    <source>
        <dbReference type="Pfam" id="PF00148"/>
    </source>
</evidence>
<dbReference type="Gene3D" id="3.40.50.1980">
    <property type="entry name" value="Nitrogenase molybdenum iron protein domain"/>
    <property type="match status" value="1"/>
</dbReference>
<dbReference type="Pfam" id="PF00148">
    <property type="entry name" value="Oxidored_nitro"/>
    <property type="match status" value="1"/>
</dbReference>
<dbReference type="InterPro" id="IPR000510">
    <property type="entry name" value="Nase/OxRdtase_comp1"/>
</dbReference>
<dbReference type="Gene3D" id="3.40.50.12380">
    <property type="entry name" value="Nitrogenase MoFe cofactor biosynthesis protein NifE, C-terminal"/>
    <property type="match status" value="1"/>
</dbReference>
<name>A0ABW5C8M6_9PROT</name>
<dbReference type="InterPro" id="IPR049939">
    <property type="entry name" value="NifE-like"/>
</dbReference>
<evidence type="ECO:0000313" key="3">
    <source>
        <dbReference type="Proteomes" id="UP001597296"/>
    </source>
</evidence>
<protein>
    <submittedName>
        <fullName evidence="2">Nitrogenase component 1</fullName>
    </submittedName>
</protein>
<organism evidence="2 3">
    <name type="scientific">Phaeospirillum tilakii</name>
    <dbReference type="NCBI Taxonomy" id="741673"/>
    <lineage>
        <taxon>Bacteria</taxon>
        <taxon>Pseudomonadati</taxon>
        <taxon>Pseudomonadota</taxon>
        <taxon>Alphaproteobacteria</taxon>
        <taxon>Rhodospirillales</taxon>
        <taxon>Rhodospirillaceae</taxon>
        <taxon>Phaeospirillum</taxon>
    </lineage>
</organism>
<sequence>MAINLKHPEAETREQRLGTITQWEGSASELARDSAFTAGCGNAGRGQGGKRLCERDSPFTQASMCAECIAVTNATIIQDSVVIQHAPIGCAASQSFTCRYYRDLAAQRGWEVSNPQAICTNLVERDMVFGGVAKLEQAIRAAWERHRPQVIFVASSCATGIIGDDIDGTAQQLEAELGVIIVTLHCEGFKSKHWSSGWDVIEHGILRRLVRRDPPRRQPDLINVIHLGGPDVFSPLLEPLGLTVNLVMGGSPLDRLARMSEAAATATMCFVLSYLATGLEQDYGVPEVKAPLPYGLDATDAWLRDIARITGREERVEALIARERARVEPELARLRRALAGKKGFIAAGAAFAHGLLADLRELGIEVDAAYSFHHDPSTDSGDPRQDSLSHLVETWGDVTNFTVSPDQHFQAHAALQRAKPDFVICRHTGSIAALAGRLGIPVLPVFYSNDGLGYDGLITIGRGILRILPRRRFYQDVAAHSSFPYQRWWKDETNPYAPFPPAAPAEEPAPR</sequence>
<feature type="domain" description="Nitrogenase/oxidoreductase component 1" evidence="1">
    <location>
        <begin position="65"/>
        <end position="465"/>
    </location>
</feature>
<dbReference type="Proteomes" id="UP001597296">
    <property type="component" value="Unassembled WGS sequence"/>
</dbReference>
<dbReference type="EMBL" id="JBHUIY010000006">
    <property type="protein sequence ID" value="MFD2233167.1"/>
    <property type="molecule type" value="Genomic_DNA"/>
</dbReference>
<keyword evidence="3" id="KW-1185">Reference proteome</keyword>
<evidence type="ECO:0000313" key="2">
    <source>
        <dbReference type="EMBL" id="MFD2233167.1"/>
    </source>
</evidence>
<dbReference type="PANTHER" id="PTHR42956:SF1">
    <property type="entry name" value="NITROGENASE IRON-MOLYBDENUM COFACTOR BIOSYNTHESIS PROTEIN NIFE"/>
    <property type="match status" value="1"/>
</dbReference>
<proteinExistence type="predicted"/>
<reference evidence="3" key="1">
    <citation type="journal article" date="2019" name="Int. J. Syst. Evol. Microbiol.">
        <title>The Global Catalogue of Microorganisms (GCM) 10K type strain sequencing project: providing services to taxonomists for standard genome sequencing and annotation.</title>
        <authorList>
            <consortium name="The Broad Institute Genomics Platform"/>
            <consortium name="The Broad Institute Genome Sequencing Center for Infectious Disease"/>
            <person name="Wu L."/>
            <person name="Ma J."/>
        </authorList>
    </citation>
    <scope>NUCLEOTIDE SEQUENCE [LARGE SCALE GENOMIC DNA]</scope>
    <source>
        <strain evidence="3">KCTC 15012</strain>
    </source>
</reference>
<accession>A0ABW5C8M6</accession>
<dbReference type="RefSeq" id="WP_377314947.1">
    <property type="nucleotide sequence ID" value="NZ_JBHUIY010000006.1"/>
</dbReference>
<gene>
    <name evidence="2" type="ORF">ACFSNB_05060</name>
</gene>
<comment type="caution">
    <text evidence="2">The sequence shown here is derived from an EMBL/GenBank/DDBJ whole genome shotgun (WGS) entry which is preliminary data.</text>
</comment>
<dbReference type="PANTHER" id="PTHR42956">
    <property type="entry name" value="NITROGENASE IRON-MOLYBDENUM COFACTOR BIOSYNTHESIS PROTEIN NIFE"/>
    <property type="match status" value="1"/>
</dbReference>